<evidence type="ECO:0000256" key="3">
    <source>
        <dbReference type="ARBA" id="ARBA00022475"/>
    </source>
</evidence>
<evidence type="ECO:0000256" key="6">
    <source>
        <dbReference type="ARBA" id="ARBA00022840"/>
    </source>
</evidence>
<dbReference type="GO" id="GO:0006826">
    <property type="term" value="P:iron ion transport"/>
    <property type="evidence" value="ECO:0007669"/>
    <property type="project" value="UniProtKB-KW"/>
</dbReference>
<dbReference type="RefSeq" id="WP_149475889.1">
    <property type="nucleotide sequence ID" value="NZ_JAGGMB010000009.1"/>
</dbReference>
<dbReference type="CDD" id="cd03214">
    <property type="entry name" value="ABC_Iron-Siderophores_B12_Hemin"/>
    <property type="match status" value="1"/>
</dbReference>
<evidence type="ECO:0000256" key="8">
    <source>
        <dbReference type="ARBA" id="ARBA00023065"/>
    </source>
</evidence>
<evidence type="ECO:0000256" key="4">
    <source>
        <dbReference type="ARBA" id="ARBA00022496"/>
    </source>
</evidence>
<evidence type="ECO:0000313" key="11">
    <source>
        <dbReference type="EMBL" id="MBP2078632.1"/>
    </source>
</evidence>
<dbReference type="GO" id="GO:0005886">
    <property type="term" value="C:plasma membrane"/>
    <property type="evidence" value="ECO:0007669"/>
    <property type="project" value="UniProtKB-SubCell"/>
</dbReference>
<dbReference type="SMART" id="SM00382">
    <property type="entry name" value="AAA"/>
    <property type="match status" value="1"/>
</dbReference>
<evidence type="ECO:0000256" key="2">
    <source>
        <dbReference type="ARBA" id="ARBA00022448"/>
    </source>
</evidence>
<dbReference type="AlphaFoldDB" id="A0A9X0YTM7"/>
<dbReference type="Gene3D" id="3.40.50.300">
    <property type="entry name" value="P-loop containing nucleotide triphosphate hydrolases"/>
    <property type="match status" value="1"/>
</dbReference>
<keyword evidence="8" id="KW-0406">Ion transport</keyword>
<evidence type="ECO:0000313" key="12">
    <source>
        <dbReference type="Proteomes" id="UP001138793"/>
    </source>
</evidence>
<evidence type="ECO:0000256" key="1">
    <source>
        <dbReference type="ARBA" id="ARBA00004202"/>
    </source>
</evidence>
<keyword evidence="3" id="KW-1003">Cell membrane</keyword>
<dbReference type="PROSITE" id="PS50893">
    <property type="entry name" value="ABC_TRANSPORTER_2"/>
    <property type="match status" value="1"/>
</dbReference>
<keyword evidence="4" id="KW-0410">Iron transport</keyword>
<dbReference type="PANTHER" id="PTHR42771:SF10">
    <property type="entry name" value="FERRICHROME TRANSPORT ATP-BINDING PROTEIN FHUC"/>
    <property type="match status" value="1"/>
</dbReference>
<dbReference type="InterPro" id="IPR003593">
    <property type="entry name" value="AAA+_ATPase"/>
</dbReference>
<dbReference type="SUPFAM" id="SSF52540">
    <property type="entry name" value="P-loop containing nucleoside triphosphate hydrolases"/>
    <property type="match status" value="1"/>
</dbReference>
<evidence type="ECO:0000259" key="10">
    <source>
        <dbReference type="PROSITE" id="PS50893"/>
    </source>
</evidence>
<keyword evidence="12" id="KW-1185">Reference proteome</keyword>
<evidence type="ECO:0000256" key="9">
    <source>
        <dbReference type="ARBA" id="ARBA00023136"/>
    </source>
</evidence>
<dbReference type="FunFam" id="3.40.50.300:FF:000134">
    <property type="entry name" value="Iron-enterobactin ABC transporter ATP-binding protein"/>
    <property type="match status" value="1"/>
</dbReference>
<feature type="domain" description="ABC transporter" evidence="10">
    <location>
        <begin position="1"/>
        <end position="238"/>
    </location>
</feature>
<proteinExistence type="predicted"/>
<keyword evidence="5" id="KW-0547">Nucleotide-binding</keyword>
<dbReference type="EMBL" id="JAGGMB010000009">
    <property type="protein sequence ID" value="MBP2078632.1"/>
    <property type="molecule type" value="Genomic_DNA"/>
</dbReference>
<dbReference type="PROSITE" id="PS00211">
    <property type="entry name" value="ABC_TRANSPORTER_1"/>
    <property type="match status" value="1"/>
</dbReference>
<dbReference type="Pfam" id="PF00005">
    <property type="entry name" value="ABC_tran"/>
    <property type="match status" value="1"/>
</dbReference>
<dbReference type="GO" id="GO:0016887">
    <property type="term" value="F:ATP hydrolysis activity"/>
    <property type="evidence" value="ECO:0007669"/>
    <property type="project" value="InterPro"/>
</dbReference>
<evidence type="ECO:0000256" key="7">
    <source>
        <dbReference type="ARBA" id="ARBA00023004"/>
    </source>
</evidence>
<accession>A0A9X0YTM7</accession>
<dbReference type="InterPro" id="IPR003439">
    <property type="entry name" value="ABC_transporter-like_ATP-bd"/>
</dbReference>
<dbReference type="InterPro" id="IPR027417">
    <property type="entry name" value="P-loop_NTPase"/>
</dbReference>
<reference evidence="11" key="1">
    <citation type="submission" date="2021-03" db="EMBL/GenBank/DDBJ databases">
        <title>Genomic Encyclopedia of Type Strains, Phase IV (KMG-IV): sequencing the most valuable type-strain genomes for metagenomic binning, comparative biology and taxonomic classification.</title>
        <authorList>
            <person name="Goeker M."/>
        </authorList>
    </citation>
    <scope>NUCLEOTIDE SEQUENCE</scope>
    <source>
        <strain evidence="11">DSM 107338</strain>
    </source>
</reference>
<comment type="subcellular location">
    <subcellularLocation>
        <location evidence="1">Cell membrane</location>
        <topology evidence="1">Peripheral membrane protein</topology>
    </subcellularLocation>
</comment>
<evidence type="ECO:0000256" key="5">
    <source>
        <dbReference type="ARBA" id="ARBA00022741"/>
    </source>
</evidence>
<organism evidence="11 12">
    <name type="scientific">Oceanobacillus polygoni</name>
    <dbReference type="NCBI Taxonomy" id="1235259"/>
    <lineage>
        <taxon>Bacteria</taxon>
        <taxon>Bacillati</taxon>
        <taxon>Bacillota</taxon>
        <taxon>Bacilli</taxon>
        <taxon>Bacillales</taxon>
        <taxon>Bacillaceae</taxon>
        <taxon>Oceanobacillus</taxon>
    </lineage>
</organism>
<name>A0A9X0YTM7_9BACI</name>
<dbReference type="InterPro" id="IPR051535">
    <property type="entry name" value="Siderophore_ABC-ATPase"/>
</dbReference>
<keyword evidence="6 11" id="KW-0067">ATP-binding</keyword>
<comment type="caution">
    <text evidence="11">The sequence shown here is derived from an EMBL/GenBank/DDBJ whole genome shotgun (WGS) entry which is preliminary data.</text>
</comment>
<keyword evidence="7" id="KW-0408">Iron</keyword>
<dbReference type="PANTHER" id="PTHR42771">
    <property type="entry name" value="IRON(3+)-HYDROXAMATE IMPORT ATP-BINDING PROTEIN FHUC"/>
    <property type="match status" value="1"/>
</dbReference>
<protein>
    <submittedName>
        <fullName evidence="11">Iron complex transport system ATP-binding protein</fullName>
    </submittedName>
</protein>
<sequence length="256" mass="28881">MKLDNISFSYKGTGNQLSNISAEIIKGKITTIIGPNGSGKSTLLGVMSRNLAPSQGSIIMDGKAIQEYNAKDFAKKLAMVHQENGAPNDLIVEKLIHYGRIPYRSFLKQDKDKDEQAIEFAIARTNLGDKRHAPFQQLSGGERQRVWLALALAQRTPILFLDEPTTYLDIYYQLEILELVKQLNEEFNMTIVMVLHDINQAIRYSDYLMVMKHGELVMQGATEDVISKKSMKEIYNVDVVLKNDQETGLYVIPIAK</sequence>
<keyword evidence="2" id="KW-0813">Transport</keyword>
<dbReference type="OrthoDB" id="9787851at2"/>
<dbReference type="Proteomes" id="UP001138793">
    <property type="component" value="Unassembled WGS sequence"/>
</dbReference>
<keyword evidence="9" id="KW-0472">Membrane</keyword>
<dbReference type="GO" id="GO:0005524">
    <property type="term" value="F:ATP binding"/>
    <property type="evidence" value="ECO:0007669"/>
    <property type="project" value="UniProtKB-KW"/>
</dbReference>
<dbReference type="InterPro" id="IPR017871">
    <property type="entry name" value="ABC_transporter-like_CS"/>
</dbReference>
<gene>
    <name evidence="11" type="ORF">J2Z64_002896</name>
</gene>